<proteinExistence type="predicted"/>
<keyword evidence="3" id="KW-1185">Reference proteome</keyword>
<feature type="compositionally biased region" description="Basic and acidic residues" evidence="1">
    <location>
        <begin position="1"/>
        <end position="26"/>
    </location>
</feature>
<sequence>MPYKDKAQKREHNRKWMAEQRQKDKGNVGPCLNAKPLKSVGPVLGNEPVGPEPDKKVGPTNPKIIKGKEYVFIE</sequence>
<dbReference type="Proteomes" id="UP000789396">
    <property type="component" value="Unassembled WGS sequence"/>
</dbReference>
<evidence type="ECO:0000313" key="3">
    <source>
        <dbReference type="Proteomes" id="UP000789396"/>
    </source>
</evidence>
<evidence type="ECO:0000313" key="2">
    <source>
        <dbReference type="EMBL" id="CAG8761117.1"/>
    </source>
</evidence>
<organism evidence="2 3">
    <name type="scientific">Racocetra fulgida</name>
    <dbReference type="NCBI Taxonomy" id="60492"/>
    <lineage>
        <taxon>Eukaryota</taxon>
        <taxon>Fungi</taxon>
        <taxon>Fungi incertae sedis</taxon>
        <taxon>Mucoromycota</taxon>
        <taxon>Glomeromycotina</taxon>
        <taxon>Glomeromycetes</taxon>
        <taxon>Diversisporales</taxon>
        <taxon>Gigasporaceae</taxon>
        <taxon>Racocetra</taxon>
    </lineage>
</organism>
<dbReference type="AlphaFoldDB" id="A0A9N9J2P2"/>
<evidence type="ECO:0000256" key="1">
    <source>
        <dbReference type="SAM" id="MobiDB-lite"/>
    </source>
</evidence>
<feature type="non-terminal residue" evidence="2">
    <location>
        <position position="74"/>
    </location>
</feature>
<name>A0A9N9J2P2_9GLOM</name>
<protein>
    <submittedName>
        <fullName evidence="2">13950_t:CDS:1</fullName>
    </submittedName>
</protein>
<comment type="caution">
    <text evidence="2">The sequence shown here is derived from an EMBL/GenBank/DDBJ whole genome shotgun (WGS) entry which is preliminary data.</text>
</comment>
<gene>
    <name evidence="2" type="ORF">RFULGI_LOCUS14318</name>
</gene>
<dbReference type="EMBL" id="CAJVPZ010041166">
    <property type="protein sequence ID" value="CAG8761117.1"/>
    <property type="molecule type" value="Genomic_DNA"/>
</dbReference>
<reference evidence="2" key="1">
    <citation type="submission" date="2021-06" db="EMBL/GenBank/DDBJ databases">
        <authorList>
            <person name="Kallberg Y."/>
            <person name="Tangrot J."/>
            <person name="Rosling A."/>
        </authorList>
    </citation>
    <scope>NUCLEOTIDE SEQUENCE</scope>
    <source>
        <strain evidence="2">IN212</strain>
    </source>
</reference>
<feature type="region of interest" description="Disordered" evidence="1">
    <location>
        <begin position="1"/>
        <end position="62"/>
    </location>
</feature>
<accession>A0A9N9J2P2</accession>